<sequence length="64" mass="7001">MGDERHTTRPCFDEYSFRSAGTKPFGGLGSDLLNHLDGSSSGVNWTSIGSKPRERANREAKSEV</sequence>
<dbReference type="EMBL" id="KK207728">
    <property type="protein sequence ID" value="EZF56075.1"/>
    <property type="molecule type" value="Genomic_DNA"/>
</dbReference>
<reference evidence="2" key="1">
    <citation type="submission" date="2014-02" db="EMBL/GenBank/DDBJ databases">
        <title>The Genome Sequence of Trichophyton rubrum (morphotype fischeri) CBS 288.86.</title>
        <authorList>
            <consortium name="The Broad Institute Genomics Platform"/>
            <person name="Cuomo C.A."/>
            <person name="White T.C."/>
            <person name="Graser Y."/>
            <person name="Martinez-Rossi N."/>
            <person name="Heitman J."/>
            <person name="Young S.K."/>
            <person name="Zeng Q."/>
            <person name="Gargeya S."/>
            <person name="Abouelleil A."/>
            <person name="Alvarado L."/>
            <person name="Chapman S.B."/>
            <person name="Gainer-Dewar J."/>
            <person name="Goldberg J."/>
            <person name="Griggs A."/>
            <person name="Gujja S."/>
            <person name="Hansen M."/>
            <person name="Howarth C."/>
            <person name="Imamovic A."/>
            <person name="Larimer J."/>
            <person name="Martinez D."/>
            <person name="Murphy C."/>
            <person name="Pearson M.D."/>
            <person name="Persinoti G."/>
            <person name="Poon T."/>
            <person name="Priest M."/>
            <person name="Roberts A.D."/>
            <person name="Saif S."/>
            <person name="Shea T.D."/>
            <person name="Sykes S.N."/>
            <person name="Wortman J."/>
            <person name="Nusbaum C."/>
            <person name="Birren B."/>
        </authorList>
    </citation>
    <scope>NUCLEOTIDE SEQUENCE [LARGE SCALE GENOMIC DNA]</scope>
    <source>
        <strain evidence="2">CBS 288.86</strain>
    </source>
</reference>
<gene>
    <name evidence="2" type="ORF">H103_01457</name>
</gene>
<dbReference type="Proteomes" id="UP000023758">
    <property type="component" value="Unassembled WGS sequence"/>
</dbReference>
<name>A0A022WCE6_TRIRU</name>
<proteinExistence type="predicted"/>
<dbReference type="HOGENOM" id="CLU_2869263_0_0_1"/>
<evidence type="ECO:0000256" key="1">
    <source>
        <dbReference type="SAM" id="MobiDB-lite"/>
    </source>
</evidence>
<accession>A0A022WCE6</accession>
<dbReference type="AlphaFoldDB" id="A0A022WCE6"/>
<organism evidence="2">
    <name type="scientific">Trichophyton rubrum CBS 288.86</name>
    <dbReference type="NCBI Taxonomy" id="1215330"/>
    <lineage>
        <taxon>Eukaryota</taxon>
        <taxon>Fungi</taxon>
        <taxon>Dikarya</taxon>
        <taxon>Ascomycota</taxon>
        <taxon>Pezizomycotina</taxon>
        <taxon>Eurotiomycetes</taxon>
        <taxon>Eurotiomycetidae</taxon>
        <taxon>Onygenales</taxon>
        <taxon>Arthrodermataceae</taxon>
        <taxon>Trichophyton</taxon>
    </lineage>
</organism>
<evidence type="ECO:0000313" key="2">
    <source>
        <dbReference type="EMBL" id="EZF56075.1"/>
    </source>
</evidence>
<feature type="region of interest" description="Disordered" evidence="1">
    <location>
        <begin position="40"/>
        <end position="64"/>
    </location>
</feature>
<protein>
    <submittedName>
        <fullName evidence="2">Uncharacterized protein</fullName>
    </submittedName>
</protein>
<feature type="compositionally biased region" description="Basic and acidic residues" evidence="1">
    <location>
        <begin position="51"/>
        <end position="64"/>
    </location>
</feature>
<feature type="compositionally biased region" description="Polar residues" evidence="1">
    <location>
        <begin position="40"/>
        <end position="49"/>
    </location>
</feature>